<reference evidence="2 3" key="1">
    <citation type="journal article" date="2016" name="Mol. Biol. Evol.">
        <title>Comparative Genomics of Early-Diverging Mushroom-Forming Fungi Provides Insights into the Origins of Lignocellulose Decay Capabilities.</title>
        <authorList>
            <person name="Nagy L.G."/>
            <person name="Riley R."/>
            <person name="Tritt A."/>
            <person name="Adam C."/>
            <person name="Daum C."/>
            <person name="Floudas D."/>
            <person name="Sun H."/>
            <person name="Yadav J.S."/>
            <person name="Pangilinan J."/>
            <person name="Larsson K.H."/>
            <person name="Matsuura K."/>
            <person name="Barry K."/>
            <person name="Labutti K."/>
            <person name="Kuo R."/>
            <person name="Ohm R.A."/>
            <person name="Bhattacharya S.S."/>
            <person name="Shirouzu T."/>
            <person name="Yoshinaga Y."/>
            <person name="Martin F.M."/>
            <person name="Grigoriev I.V."/>
            <person name="Hibbett D.S."/>
        </authorList>
    </citation>
    <scope>NUCLEOTIDE SEQUENCE [LARGE SCALE GENOMIC DNA]</scope>
    <source>
        <strain evidence="2 3">HHB12029</strain>
    </source>
</reference>
<dbReference type="SMART" id="SM00256">
    <property type="entry name" value="FBOX"/>
    <property type="match status" value="1"/>
</dbReference>
<accession>A0A165QWP7</accession>
<keyword evidence="3" id="KW-1185">Reference proteome</keyword>
<evidence type="ECO:0000259" key="1">
    <source>
        <dbReference type="PROSITE" id="PS50181"/>
    </source>
</evidence>
<dbReference type="InterPro" id="IPR036047">
    <property type="entry name" value="F-box-like_dom_sf"/>
</dbReference>
<dbReference type="InParanoid" id="A0A165QWP7"/>
<dbReference type="PROSITE" id="PS50181">
    <property type="entry name" value="FBOX"/>
    <property type="match status" value="1"/>
</dbReference>
<evidence type="ECO:0000313" key="2">
    <source>
        <dbReference type="EMBL" id="KZW04172.1"/>
    </source>
</evidence>
<dbReference type="AlphaFoldDB" id="A0A165QWP7"/>
<dbReference type="OrthoDB" id="3181259at2759"/>
<feature type="domain" description="F-box" evidence="1">
    <location>
        <begin position="46"/>
        <end position="93"/>
    </location>
</feature>
<name>A0A165QWP7_EXIGL</name>
<organism evidence="2 3">
    <name type="scientific">Exidia glandulosa HHB12029</name>
    <dbReference type="NCBI Taxonomy" id="1314781"/>
    <lineage>
        <taxon>Eukaryota</taxon>
        <taxon>Fungi</taxon>
        <taxon>Dikarya</taxon>
        <taxon>Basidiomycota</taxon>
        <taxon>Agaricomycotina</taxon>
        <taxon>Agaricomycetes</taxon>
        <taxon>Auriculariales</taxon>
        <taxon>Exidiaceae</taxon>
        <taxon>Exidia</taxon>
    </lineage>
</organism>
<sequence length="196" mass="22159">MGDASSVTLHQLIARVESCDDASQATRYVDAIRLALSQALARRNATTTPGRLPFEILSMIFALLEISDLMHVTAVCRHWRAAGLDDARLWRTIDIQCHTYTSNWGQQISDDFDASYWERHMRYRPGEDEPHCIRDCAADAVSTNHHLLPLFLERSKSAMVVLKLGVKLHFSIDIAEIIAPSLHEHRSHIGSLIIDF</sequence>
<gene>
    <name evidence="2" type="ORF">EXIGLDRAFT_758470</name>
</gene>
<evidence type="ECO:0000313" key="3">
    <source>
        <dbReference type="Proteomes" id="UP000077266"/>
    </source>
</evidence>
<dbReference type="Pfam" id="PF12937">
    <property type="entry name" value="F-box-like"/>
    <property type="match status" value="1"/>
</dbReference>
<dbReference type="SUPFAM" id="SSF81383">
    <property type="entry name" value="F-box domain"/>
    <property type="match status" value="1"/>
</dbReference>
<dbReference type="Gene3D" id="1.20.1280.50">
    <property type="match status" value="1"/>
</dbReference>
<dbReference type="InterPro" id="IPR001810">
    <property type="entry name" value="F-box_dom"/>
</dbReference>
<dbReference type="Proteomes" id="UP000077266">
    <property type="component" value="Unassembled WGS sequence"/>
</dbReference>
<proteinExistence type="predicted"/>
<dbReference type="EMBL" id="KV425882">
    <property type="protein sequence ID" value="KZW04172.1"/>
    <property type="molecule type" value="Genomic_DNA"/>
</dbReference>
<protein>
    <recommendedName>
        <fullName evidence="1">F-box domain-containing protein</fullName>
    </recommendedName>
</protein>